<dbReference type="EMBL" id="KX530454">
    <property type="protein sequence ID" value="AOH77110.1"/>
    <property type="molecule type" value="Genomic_DNA"/>
</dbReference>
<evidence type="ECO:0000259" key="1">
    <source>
        <dbReference type="PROSITE" id="PS50164"/>
    </source>
</evidence>
<dbReference type="AlphaFoldDB" id="A0A1C8XRI7"/>
<feature type="domain" description="GIY-YIG" evidence="1">
    <location>
        <begin position="1"/>
        <end position="92"/>
    </location>
</feature>
<sequence length="121" mass="14310">MGPGLYVIWNTAMKKFYVGQSNNVTARLSSHWNELKIKRHECKLMQEHWNSIGSQHFKFISLDIDEKWENEEKRKDAELELIHLNDSVVYNILTSVKGQKHKLTMKKAYKTTLLFFPTQKV</sequence>
<dbReference type="GO" id="GO:0004519">
    <property type="term" value="F:endonuclease activity"/>
    <property type="evidence" value="ECO:0007669"/>
    <property type="project" value="UniProtKB-KW"/>
</dbReference>
<accession>A0A1C8XRI7</accession>
<organism evidence="2">
    <name type="scientific">Dunaliella salina</name>
    <name type="common">Green alga</name>
    <name type="synonym">Protococcus salinus</name>
    <dbReference type="NCBI Taxonomy" id="3046"/>
    <lineage>
        <taxon>Eukaryota</taxon>
        <taxon>Viridiplantae</taxon>
        <taxon>Chlorophyta</taxon>
        <taxon>core chlorophytes</taxon>
        <taxon>Chlorophyceae</taxon>
        <taxon>CS clade</taxon>
        <taxon>Chlamydomonadales</taxon>
        <taxon>Dunaliellaceae</taxon>
        <taxon>Dunaliella</taxon>
    </lineage>
</organism>
<keyword evidence="2" id="KW-0934">Plastid</keyword>
<proteinExistence type="predicted"/>
<dbReference type="PROSITE" id="PS50164">
    <property type="entry name" value="GIY_YIG"/>
    <property type="match status" value="1"/>
</dbReference>
<name>A0A1C8XRI7_DUNSA</name>
<keyword evidence="2" id="KW-0255">Endonuclease</keyword>
<evidence type="ECO:0000313" key="2">
    <source>
        <dbReference type="EMBL" id="AOH77110.1"/>
    </source>
</evidence>
<dbReference type="InterPro" id="IPR035901">
    <property type="entry name" value="GIY-YIG_endonuc_sf"/>
</dbReference>
<gene>
    <name evidence="2" type="primary">orf121_2</name>
</gene>
<dbReference type="SUPFAM" id="SSF82771">
    <property type="entry name" value="GIY-YIG endonuclease"/>
    <property type="match status" value="1"/>
</dbReference>
<dbReference type="Gene3D" id="3.40.1440.10">
    <property type="entry name" value="GIY-YIG endonuclease"/>
    <property type="match status" value="1"/>
</dbReference>
<keyword evidence="2" id="KW-0150">Chloroplast</keyword>
<geneLocation type="chloroplast" evidence="2"/>
<dbReference type="InterPro" id="IPR000305">
    <property type="entry name" value="GIY-YIG_endonuc"/>
</dbReference>
<protein>
    <submittedName>
        <fullName evidence="2">Putative GIY-YIG homing endonuclease</fullName>
    </submittedName>
</protein>
<keyword evidence="2" id="KW-0540">Nuclease</keyword>
<reference evidence="2" key="1">
    <citation type="submission" date="2016-07" db="EMBL/GenBank/DDBJ databases">
        <title>The complete chloroplast genome of Dunaliella salina strain SQ.</title>
        <authorList>
            <person name="Lopez H."/>
            <person name="Magdaleno D.A."/>
            <person name="Stephano J.L."/>
        </authorList>
    </citation>
    <scope>NUCLEOTIDE SEQUENCE</scope>
    <source>
        <strain evidence="2">SQ</strain>
    </source>
</reference>
<keyword evidence="2" id="KW-0378">Hydrolase</keyword>
<dbReference type="Pfam" id="PF01541">
    <property type="entry name" value="GIY-YIG"/>
    <property type="match status" value="1"/>
</dbReference>